<evidence type="ECO:0000259" key="1">
    <source>
        <dbReference type="PROSITE" id="PS50181"/>
    </source>
</evidence>
<dbReference type="CDD" id="cd09917">
    <property type="entry name" value="F-box_SF"/>
    <property type="match status" value="1"/>
</dbReference>
<dbReference type="SUPFAM" id="SSF81383">
    <property type="entry name" value="F-box domain"/>
    <property type="match status" value="1"/>
</dbReference>
<reference evidence="3" key="1">
    <citation type="journal article" date="2015" name="Genome Announc.">
        <title>Draft genome sequence of the fungus Penicillium brasilianum MG11.</title>
        <authorList>
            <person name="Horn F."/>
            <person name="Linde J."/>
            <person name="Mattern D.J."/>
            <person name="Walther G."/>
            <person name="Guthke R."/>
            <person name="Brakhage A.A."/>
            <person name="Valiante V."/>
        </authorList>
    </citation>
    <scope>NUCLEOTIDE SEQUENCE [LARGE SCALE GENOMIC DNA]</scope>
    <source>
        <strain evidence="3">MG11</strain>
    </source>
</reference>
<dbReference type="OrthoDB" id="2588098at2759"/>
<dbReference type="InterPro" id="IPR036047">
    <property type="entry name" value="F-box-like_dom_sf"/>
</dbReference>
<gene>
    <name evidence="2" type="ORF">PMG11_09980</name>
</gene>
<accession>A0A0F7TZS6</accession>
<feature type="domain" description="F-box" evidence="1">
    <location>
        <begin position="127"/>
        <end position="161"/>
    </location>
</feature>
<evidence type="ECO:0000313" key="3">
    <source>
        <dbReference type="Proteomes" id="UP000042958"/>
    </source>
</evidence>
<protein>
    <recommendedName>
        <fullName evidence="1">F-box domain-containing protein</fullName>
    </recommendedName>
</protein>
<dbReference type="PROSITE" id="PS50181">
    <property type="entry name" value="FBOX"/>
    <property type="match status" value="1"/>
</dbReference>
<sequence>MATSLSRRSETTTNIDLHNSLLKTLSMSQHWQVIAPARKETTGVLGDLADALLMGSAAGLVPLLAVPLNAHREHIDGLLPGENAEDNEDDDFECSKLTRSDGVSLNHSSKAARIEQHNATEVSLTSSKSLFNLPSEIHHRIFNFLDVVEDVLRLSLTNRYFWAVGLAHIEEHIIASLAQWAGEKIICVSDKSDPRDFPPGILSPKEAEEVKELNKVYDLNSFSIRNTYKKIGGPSLSQRLQKWFLNHEASHHMGSADRAEIMMGLKPEILEFYPGDRRWILRNLTTREYVRGEVIALKEEFIHGPQIEVFGFAEVLISRISWSPQPEKIGGGNNITRGKWAGHRFDITPLAWLKERYGKETWKDVSNEILREIDLILAGQMGDDWRDQMARNYRKHAKQALVEYS</sequence>
<dbReference type="AlphaFoldDB" id="A0A0F7TZS6"/>
<dbReference type="InterPro" id="IPR001810">
    <property type="entry name" value="F-box_dom"/>
</dbReference>
<name>A0A0F7TZS6_PENBI</name>
<proteinExistence type="predicted"/>
<dbReference type="EMBL" id="CDHK01000011">
    <property type="protein sequence ID" value="CEJ61446.1"/>
    <property type="molecule type" value="Genomic_DNA"/>
</dbReference>
<organism evidence="2 3">
    <name type="scientific">Penicillium brasilianum</name>
    <dbReference type="NCBI Taxonomy" id="104259"/>
    <lineage>
        <taxon>Eukaryota</taxon>
        <taxon>Fungi</taxon>
        <taxon>Dikarya</taxon>
        <taxon>Ascomycota</taxon>
        <taxon>Pezizomycotina</taxon>
        <taxon>Eurotiomycetes</taxon>
        <taxon>Eurotiomycetidae</taxon>
        <taxon>Eurotiales</taxon>
        <taxon>Aspergillaceae</taxon>
        <taxon>Penicillium</taxon>
    </lineage>
</organism>
<keyword evidence="3" id="KW-1185">Reference proteome</keyword>
<evidence type="ECO:0000313" key="2">
    <source>
        <dbReference type="EMBL" id="CEJ61446.1"/>
    </source>
</evidence>
<dbReference type="Proteomes" id="UP000042958">
    <property type="component" value="Unassembled WGS sequence"/>
</dbReference>